<evidence type="ECO:0000313" key="6">
    <source>
        <dbReference type="Proteomes" id="UP000569018"/>
    </source>
</evidence>
<sequence>MILPEHKEETANTLEVSCGAQLPGTDLSLRFHLILDVDEIVDCRLRTGFSHRGIEKRAEELTYHQLTSLLSLVDASSGISGELAFCLAVERLMGWKVPERAVWIRMIMAELSRMASHLGWLSRFSAIMGSEAGYHYAERDRDRVLRLLELVTGSRIAPNYVRVGGVREDLPAEFEPRLTEFLHLFKRRYEEYHLLLTENRFFRDRVENLAVLSKEDAYSYGVTGPNLRACGIRIDARKNAPYSGYDQVVFKIPMGRKGDCFDRYSVRLKEIRESVEIVKQAMEALRQGEVLNSPPLGPIPPPGQAYVGIECPHGQLGLFLKSDGTEKPYRLRIRGPSMAHLMALGKVLLGQRISDLPTIVSSFDISMSEAER</sequence>
<keyword evidence="1" id="KW-0874">Quinone</keyword>
<dbReference type="Proteomes" id="UP000574717">
    <property type="component" value="Unassembled WGS sequence"/>
</dbReference>
<dbReference type="Proteomes" id="UP000569018">
    <property type="component" value="Unassembled WGS sequence"/>
</dbReference>
<evidence type="ECO:0000313" key="3">
    <source>
        <dbReference type="EMBL" id="GFP18576.1"/>
    </source>
</evidence>
<feature type="domain" description="NADH-quinone oxidoreductase subunit D" evidence="2">
    <location>
        <begin position="129"/>
        <end position="292"/>
    </location>
</feature>
<dbReference type="EMBL" id="BLRZ01000047">
    <property type="protein sequence ID" value="GFP30196.1"/>
    <property type="molecule type" value="Genomic_DNA"/>
</dbReference>
<accession>A0A6V8PGZ9</accession>
<keyword evidence="8" id="KW-1185">Reference proteome</keyword>
<evidence type="ECO:0000256" key="1">
    <source>
        <dbReference type="ARBA" id="ARBA00022719"/>
    </source>
</evidence>
<organism evidence="4 8">
    <name type="scientific">Candidatus Hakubella thermalkaliphila</name>
    <dbReference type="NCBI Taxonomy" id="2754717"/>
    <lineage>
        <taxon>Bacteria</taxon>
        <taxon>Bacillati</taxon>
        <taxon>Actinomycetota</taxon>
        <taxon>Actinomycetota incertae sedis</taxon>
        <taxon>Candidatus Hakubellales</taxon>
        <taxon>Candidatus Hakubellaceae</taxon>
        <taxon>Candidatus Hakubella</taxon>
    </lineage>
</organism>
<reference evidence="6 7" key="1">
    <citation type="journal article" date="2020" name="Front. Microbiol.">
        <title>Single-cell genomics of novel Actinobacteria with the Wood-Ljungdahl pathway discovered in a serpentinizing system.</title>
        <authorList>
            <person name="Merino N."/>
            <person name="Kawai M."/>
            <person name="Boyd E.S."/>
            <person name="Colman D.R."/>
            <person name="McGlynn S.E."/>
            <person name="Nealson K.H."/>
            <person name="Kurokawa K."/>
            <person name="Hongoh Y."/>
        </authorList>
    </citation>
    <scope>NUCLEOTIDE SEQUENCE [LARGE SCALE GENOMIC DNA]</scope>
    <source>
        <strain evidence="3 7">S03</strain>
        <strain evidence="4 8">S34</strain>
        <strain evidence="5 6">S47</strain>
    </source>
</reference>
<evidence type="ECO:0000313" key="4">
    <source>
        <dbReference type="EMBL" id="GFP30196.1"/>
    </source>
</evidence>
<dbReference type="SUPFAM" id="SSF56762">
    <property type="entry name" value="HydB/Nqo4-like"/>
    <property type="match status" value="1"/>
</dbReference>
<dbReference type="Pfam" id="PF00346">
    <property type="entry name" value="Complex1_49kDa"/>
    <property type="match status" value="2"/>
</dbReference>
<evidence type="ECO:0000313" key="8">
    <source>
        <dbReference type="Proteomes" id="UP000588083"/>
    </source>
</evidence>
<dbReference type="EMBL" id="BLRU01000003">
    <property type="protein sequence ID" value="GFP18576.1"/>
    <property type="molecule type" value="Genomic_DNA"/>
</dbReference>
<dbReference type="PANTHER" id="PTHR11993">
    <property type="entry name" value="NADH-UBIQUINONE OXIDOREDUCTASE 49 KDA SUBUNIT"/>
    <property type="match status" value="1"/>
</dbReference>
<comment type="caution">
    <text evidence="4">The sequence shown here is derived from an EMBL/GenBank/DDBJ whole genome shotgun (WGS) entry which is preliminary data.</text>
</comment>
<gene>
    <name evidence="3" type="ORF">HKBW3S03_00081</name>
    <name evidence="4" type="ORF">HKBW3S34_01116</name>
    <name evidence="5" type="ORF">HKBW3S47_00368</name>
</gene>
<protein>
    <submittedName>
        <fullName evidence="4">NADH-quinone oxidoreductase subunit D</fullName>
    </submittedName>
</protein>
<dbReference type="Gene3D" id="1.10.645.10">
    <property type="entry name" value="Cytochrome-c3 Hydrogenase, chain B"/>
    <property type="match status" value="1"/>
</dbReference>
<proteinExistence type="predicted"/>
<evidence type="ECO:0000313" key="5">
    <source>
        <dbReference type="EMBL" id="GFP38667.1"/>
    </source>
</evidence>
<evidence type="ECO:0000313" key="7">
    <source>
        <dbReference type="Proteomes" id="UP000574717"/>
    </source>
</evidence>
<evidence type="ECO:0000259" key="2">
    <source>
        <dbReference type="Pfam" id="PF00346"/>
    </source>
</evidence>
<dbReference type="GO" id="GO:0016651">
    <property type="term" value="F:oxidoreductase activity, acting on NAD(P)H"/>
    <property type="evidence" value="ECO:0007669"/>
    <property type="project" value="InterPro"/>
</dbReference>
<feature type="domain" description="NADH-quinone oxidoreductase subunit D" evidence="2">
    <location>
        <begin position="298"/>
        <end position="372"/>
    </location>
</feature>
<dbReference type="PANTHER" id="PTHR11993:SF10">
    <property type="entry name" value="NADH DEHYDROGENASE [UBIQUINONE] IRON-SULFUR PROTEIN 2, MITOCHONDRIAL"/>
    <property type="match status" value="1"/>
</dbReference>
<dbReference type="GO" id="GO:0048038">
    <property type="term" value="F:quinone binding"/>
    <property type="evidence" value="ECO:0007669"/>
    <property type="project" value="UniProtKB-KW"/>
</dbReference>
<dbReference type="InterPro" id="IPR001135">
    <property type="entry name" value="NADH_Q_OxRdtase_suD"/>
</dbReference>
<dbReference type="GO" id="GO:0051287">
    <property type="term" value="F:NAD binding"/>
    <property type="evidence" value="ECO:0007669"/>
    <property type="project" value="InterPro"/>
</dbReference>
<dbReference type="InterPro" id="IPR022885">
    <property type="entry name" value="NDH1_su_D/H"/>
</dbReference>
<dbReference type="EMBL" id="BLSD01000011">
    <property type="protein sequence ID" value="GFP38667.1"/>
    <property type="molecule type" value="Genomic_DNA"/>
</dbReference>
<dbReference type="InterPro" id="IPR029014">
    <property type="entry name" value="NiFe-Hase_large"/>
</dbReference>
<dbReference type="Proteomes" id="UP000588083">
    <property type="component" value="Unassembled WGS sequence"/>
</dbReference>
<name>A0A6V8PGZ9_9ACTN</name>
<dbReference type="AlphaFoldDB" id="A0A6V8PGZ9"/>